<evidence type="ECO:0000259" key="12">
    <source>
        <dbReference type="Pfam" id="PF00501"/>
    </source>
</evidence>
<evidence type="ECO:0000256" key="7">
    <source>
        <dbReference type="ARBA" id="ARBA00022741"/>
    </source>
</evidence>
<dbReference type="GO" id="GO:0030729">
    <property type="term" value="F:acetoacetate-CoA ligase activity"/>
    <property type="evidence" value="ECO:0007669"/>
    <property type="project" value="UniProtKB-UniRule"/>
</dbReference>
<dbReference type="InterPro" id="IPR000873">
    <property type="entry name" value="AMP-dep_synth/lig_dom"/>
</dbReference>
<dbReference type="PANTHER" id="PTHR42921">
    <property type="entry name" value="ACETOACETYL-COA SYNTHETASE"/>
    <property type="match status" value="1"/>
</dbReference>
<dbReference type="PROSITE" id="PS00455">
    <property type="entry name" value="AMP_BINDING"/>
    <property type="match status" value="1"/>
</dbReference>
<evidence type="ECO:0000256" key="11">
    <source>
        <dbReference type="RuleBase" id="RU367019"/>
    </source>
</evidence>
<dbReference type="Pfam" id="PF16177">
    <property type="entry name" value="ACAS_N"/>
    <property type="match status" value="1"/>
</dbReference>
<evidence type="ECO:0000256" key="9">
    <source>
        <dbReference type="ARBA" id="ARBA00022840"/>
    </source>
</evidence>
<keyword evidence="7 11" id="KW-0547">Nucleotide-binding</keyword>
<dbReference type="NCBIfam" id="TIGR01217">
    <property type="entry name" value="ac_ac_CoA_syn"/>
    <property type="match status" value="1"/>
</dbReference>
<evidence type="ECO:0000256" key="1">
    <source>
        <dbReference type="ARBA" id="ARBA00004514"/>
    </source>
</evidence>
<organism evidence="14 15">
    <name type="scientific">Amphimedon queenslandica</name>
    <name type="common">Sponge</name>
    <dbReference type="NCBI Taxonomy" id="400682"/>
    <lineage>
        <taxon>Eukaryota</taxon>
        <taxon>Metazoa</taxon>
        <taxon>Porifera</taxon>
        <taxon>Demospongiae</taxon>
        <taxon>Heteroscleromorpha</taxon>
        <taxon>Haplosclerida</taxon>
        <taxon>Niphatidae</taxon>
        <taxon>Amphimedon</taxon>
    </lineage>
</organism>
<keyword evidence="6 11" id="KW-0436">Ligase</keyword>
<dbReference type="InterPro" id="IPR032387">
    <property type="entry name" value="ACAS_N"/>
</dbReference>
<dbReference type="GeneID" id="100633333"/>
<keyword evidence="8 11" id="KW-0276">Fatty acid metabolism</keyword>
<reference evidence="14" key="2">
    <citation type="submission" date="2024-06" db="UniProtKB">
        <authorList>
            <consortium name="EnsemblMetazoa"/>
        </authorList>
    </citation>
    <scope>IDENTIFICATION</scope>
</reference>
<feature type="domain" description="AMP-dependent synthetase/ligase" evidence="12">
    <location>
        <begin position="95"/>
        <end position="472"/>
    </location>
</feature>
<dbReference type="GO" id="GO:0005524">
    <property type="term" value="F:ATP binding"/>
    <property type="evidence" value="ECO:0007669"/>
    <property type="project" value="UniProtKB-UniRule"/>
</dbReference>
<keyword evidence="10 11" id="KW-0443">Lipid metabolism</keyword>
<dbReference type="GO" id="GO:0005829">
    <property type="term" value="C:cytosol"/>
    <property type="evidence" value="ECO:0007669"/>
    <property type="project" value="UniProtKB-SubCell"/>
</dbReference>
<keyword evidence="9 11" id="KW-0067">ATP-binding</keyword>
<evidence type="ECO:0000256" key="3">
    <source>
        <dbReference type="ARBA" id="ARBA00012988"/>
    </source>
</evidence>
<evidence type="ECO:0000313" key="14">
    <source>
        <dbReference type="EnsemblMetazoa" id="XP_011410191.1"/>
    </source>
</evidence>
<dbReference type="RefSeq" id="XP_011410191.1">
    <property type="nucleotide sequence ID" value="XM_011411889.2"/>
</dbReference>
<keyword evidence="5 11" id="KW-0963">Cytoplasm</keyword>
<evidence type="ECO:0000313" key="15">
    <source>
        <dbReference type="Proteomes" id="UP000007879"/>
    </source>
</evidence>
<dbReference type="EC" id="6.2.1.16" evidence="3 11"/>
<dbReference type="Pfam" id="PF00501">
    <property type="entry name" value="AMP-binding"/>
    <property type="match status" value="1"/>
</dbReference>
<dbReference type="KEGG" id="aqu:100633333"/>
<evidence type="ECO:0000256" key="5">
    <source>
        <dbReference type="ARBA" id="ARBA00022490"/>
    </source>
</evidence>
<evidence type="ECO:0000256" key="2">
    <source>
        <dbReference type="ARBA" id="ARBA00006432"/>
    </source>
</evidence>
<comment type="similarity">
    <text evidence="2 11">Belongs to the ATP-dependent AMP-binding enzyme family.</text>
</comment>
<evidence type="ECO:0000256" key="4">
    <source>
        <dbReference type="ARBA" id="ARBA00015326"/>
    </source>
</evidence>
<comment type="function">
    <text evidence="11">Converts acetoacetate to acetoacetyl-CoA in the cytosol.</text>
</comment>
<dbReference type="PANTHER" id="PTHR42921:SF1">
    <property type="entry name" value="ACETOACETYL-COA SYNTHETASE"/>
    <property type="match status" value="1"/>
</dbReference>
<sequence length="653" mass="73158">MEDAPLWTPAGDDTHLDFFRKRINEKYDLHLVDYAELWDWSVKNYANFWEEFFHFSGIKHSQPYDEVVDISKGIADVPEWFRGCHLNFAENLLNRTEQQKDKIALISLGEGQSTPSYITFNELRERVARIANALIDIGVRIGDRVVGYLPNSSTAVEAMLATASIGAIWSSTSPDFGSTGVLDRFKQIKPKVIFSVEAVRYNGKKHDHLNKLKTVVDGLPDLEKVIIHPFCSSTVDISQVKNSILLEDFLSDNTDLTYEQLPFNHPLFIMYSSGTTGSPKCMVHSAGGTLIQHMKEHILHGNMTHNDVIFYYTTTGWMMWNWLVSSLSVGATVVLYDGSPFIPSPNVLWNNVDLLGITILGTGARWLAALEERNIVPKDTHKLTSLHTILSTGSPLGPASYDYVYNCIKRNVLLGSITGGTDIISCFAGQNPTLPVHRGEIQYRNIGMAVECWDKNGKPVYDESGELVCTKPFPSMPTHFWNDDDSIRYQKSYFSVYSGVWAHGDFCKISSRTGGIVMLGRSDGTLNPSGVRFGSAEIYNITEKFDEVKDSLCVGQLVGSDERVILFIKMNPGYTFNDEFVKKVKTFIRGELSARHVPALILETSDIPYTMNGKKVEVAVKKILSGQDVKERGALSNPESLDLYYNIPQLIIK</sequence>
<reference evidence="15" key="1">
    <citation type="journal article" date="2010" name="Nature">
        <title>The Amphimedon queenslandica genome and the evolution of animal complexity.</title>
        <authorList>
            <person name="Srivastava M."/>
            <person name="Simakov O."/>
            <person name="Chapman J."/>
            <person name="Fahey B."/>
            <person name="Gauthier M.E."/>
            <person name="Mitros T."/>
            <person name="Richards G.S."/>
            <person name="Conaco C."/>
            <person name="Dacre M."/>
            <person name="Hellsten U."/>
            <person name="Larroux C."/>
            <person name="Putnam N.H."/>
            <person name="Stanke M."/>
            <person name="Adamska M."/>
            <person name="Darling A."/>
            <person name="Degnan S.M."/>
            <person name="Oakley T.H."/>
            <person name="Plachetzki D.C."/>
            <person name="Zhai Y."/>
            <person name="Adamski M."/>
            <person name="Calcino A."/>
            <person name="Cummins S.F."/>
            <person name="Goodstein D.M."/>
            <person name="Harris C."/>
            <person name="Jackson D.J."/>
            <person name="Leys S.P."/>
            <person name="Shu S."/>
            <person name="Woodcroft B.J."/>
            <person name="Vervoort M."/>
            <person name="Kosik K.S."/>
            <person name="Manning G."/>
            <person name="Degnan B.M."/>
            <person name="Rokhsar D.S."/>
        </authorList>
    </citation>
    <scope>NUCLEOTIDE SEQUENCE [LARGE SCALE GENOMIC DNA]</scope>
</reference>
<dbReference type="Proteomes" id="UP000007879">
    <property type="component" value="Unassembled WGS sequence"/>
</dbReference>
<dbReference type="SUPFAM" id="SSF56801">
    <property type="entry name" value="Acetyl-CoA synthetase-like"/>
    <property type="match status" value="1"/>
</dbReference>
<proteinExistence type="inferred from homology"/>
<dbReference type="NCBIfam" id="NF002937">
    <property type="entry name" value="PRK03584.1"/>
    <property type="match status" value="1"/>
</dbReference>
<evidence type="ECO:0000256" key="6">
    <source>
        <dbReference type="ARBA" id="ARBA00022598"/>
    </source>
</evidence>
<feature type="domain" description="Acetyl-coenzyme A synthetase N-terminal" evidence="13">
    <location>
        <begin position="34"/>
        <end position="91"/>
    </location>
</feature>
<dbReference type="FunFam" id="3.30.300.30:FF:000037">
    <property type="entry name" value="acetoacetyl-CoA synthetase"/>
    <property type="match status" value="1"/>
</dbReference>
<comment type="catalytic activity">
    <reaction evidence="11">
        <text>acetoacetate + ATP + CoA = acetoacetyl-CoA + AMP + diphosphate</text>
        <dbReference type="Rhea" id="RHEA:16117"/>
        <dbReference type="ChEBI" id="CHEBI:13705"/>
        <dbReference type="ChEBI" id="CHEBI:30616"/>
        <dbReference type="ChEBI" id="CHEBI:33019"/>
        <dbReference type="ChEBI" id="CHEBI:57286"/>
        <dbReference type="ChEBI" id="CHEBI:57287"/>
        <dbReference type="ChEBI" id="CHEBI:456215"/>
        <dbReference type="EC" id="6.2.1.16"/>
    </reaction>
</comment>
<name>A0AAN0IVD7_AMPQE</name>
<evidence type="ECO:0000256" key="8">
    <source>
        <dbReference type="ARBA" id="ARBA00022832"/>
    </source>
</evidence>
<dbReference type="AlphaFoldDB" id="A0AAN0IVD7"/>
<comment type="subcellular location">
    <subcellularLocation>
        <location evidence="1 11">Cytoplasm</location>
        <location evidence="1 11">Cytosol</location>
    </subcellularLocation>
</comment>
<dbReference type="EnsemblMetazoa" id="XM_011411889.2">
    <property type="protein sequence ID" value="XP_011410191.1"/>
    <property type="gene ID" value="LOC100633333"/>
</dbReference>
<evidence type="ECO:0000256" key="10">
    <source>
        <dbReference type="ARBA" id="ARBA00023098"/>
    </source>
</evidence>
<keyword evidence="15" id="KW-1185">Reference proteome</keyword>
<protein>
    <recommendedName>
        <fullName evidence="4 11">Acetoacetyl-CoA synthetase</fullName>
        <ecNumber evidence="3 11">6.2.1.16</ecNumber>
    </recommendedName>
</protein>
<accession>A0AAN0IVD7</accession>
<evidence type="ECO:0000259" key="13">
    <source>
        <dbReference type="Pfam" id="PF16177"/>
    </source>
</evidence>
<dbReference type="GO" id="GO:0006631">
    <property type="term" value="P:fatty acid metabolic process"/>
    <property type="evidence" value="ECO:0007669"/>
    <property type="project" value="UniProtKB-UniRule"/>
</dbReference>
<dbReference type="Gene3D" id="3.30.300.30">
    <property type="match status" value="1"/>
</dbReference>
<dbReference type="InterPro" id="IPR045851">
    <property type="entry name" value="AMP-bd_C_sf"/>
</dbReference>
<dbReference type="Gene3D" id="3.40.50.12780">
    <property type="entry name" value="N-terminal domain of ligase-like"/>
    <property type="match status" value="1"/>
</dbReference>
<dbReference type="CDD" id="cd05943">
    <property type="entry name" value="AACS"/>
    <property type="match status" value="1"/>
</dbReference>
<dbReference type="InterPro" id="IPR005914">
    <property type="entry name" value="Acac_CoA_synth"/>
</dbReference>
<dbReference type="InterPro" id="IPR042099">
    <property type="entry name" value="ANL_N_sf"/>
</dbReference>
<dbReference type="InterPro" id="IPR020845">
    <property type="entry name" value="AMP-binding_CS"/>
</dbReference>